<keyword evidence="7" id="KW-0560">Oxidoreductase</keyword>
<sequence>MPLFDPSTTAMIIVALMAGALGLAGYLVLSERKIAAWIQDRRGPNRVGPGGLFQPIADGAKMFLKEEVIPAHVDKVFYLLAPIVSVSTALLALAVIPFGPTTPPPAPVPFTADHSAFELLDEFQRRQADYQQYTSYVLAPGLDIGLLYVFALGSLAVYGVILAGWSSNSKYSLLGCLRASAQIVSYEIPLGLAVLGVILMAGSLNLETIIARQTQQGPYWFVFFQPLAMLLFLVSLYAEDNRLPFDLAEAEQELVGGYHTEYSSMKLGLMLLAEYIHLVISSFLVTVVFLGGWSLFGLEGLLGETPWAAVVKVLVICGKMLFLVLFAQVIRWTIPRFRFDQLMNLAWKVLVPLGLLNLACVMMVLQWQLPWITLTVVSVLLFVATGYLSARWQGSVTVPRRKVVPLPPGLPPGVTFAPQR</sequence>
<feature type="transmembrane region" description="Helical" evidence="5">
    <location>
        <begin position="371"/>
        <end position="390"/>
    </location>
</feature>
<comment type="caution">
    <text evidence="7">The sequence shown here is derived from an EMBL/GenBank/DDBJ whole genome shotgun (WGS) entry which is preliminary data.</text>
</comment>
<keyword evidence="4 5" id="KW-0472">Membrane</keyword>
<dbReference type="GO" id="GO:0003954">
    <property type="term" value="F:NADH dehydrogenase activity"/>
    <property type="evidence" value="ECO:0007669"/>
    <property type="project" value="TreeGrafter"/>
</dbReference>
<dbReference type="PANTHER" id="PTHR11432">
    <property type="entry name" value="NADH DEHYDROGENASE SUBUNIT 1"/>
    <property type="match status" value="1"/>
</dbReference>
<dbReference type="GO" id="GO:0009060">
    <property type="term" value="P:aerobic respiration"/>
    <property type="evidence" value="ECO:0007669"/>
    <property type="project" value="TreeGrafter"/>
</dbReference>
<dbReference type="EC" id="7.1.1.-" evidence="5"/>
<feature type="transmembrane region" description="Helical" evidence="5">
    <location>
        <begin position="218"/>
        <end position="238"/>
    </location>
</feature>
<evidence type="ECO:0000313" key="8">
    <source>
        <dbReference type="Proteomes" id="UP000542342"/>
    </source>
</evidence>
<feature type="transmembrane region" description="Helical" evidence="5">
    <location>
        <begin position="145"/>
        <end position="165"/>
    </location>
</feature>
<keyword evidence="5" id="KW-0874">Quinone</keyword>
<dbReference type="PROSITE" id="PS00667">
    <property type="entry name" value="COMPLEX1_ND1_1"/>
    <property type="match status" value="1"/>
</dbReference>
<feature type="transmembrane region" description="Helical" evidence="5">
    <location>
        <begin position="12"/>
        <end position="29"/>
    </location>
</feature>
<evidence type="ECO:0000256" key="6">
    <source>
        <dbReference type="RuleBase" id="RU000471"/>
    </source>
</evidence>
<dbReference type="GO" id="GO:0016655">
    <property type="term" value="F:oxidoreductase activity, acting on NAD(P)H, quinone or similar compound as acceptor"/>
    <property type="evidence" value="ECO:0007669"/>
    <property type="project" value="UniProtKB-UniRule"/>
</dbReference>
<organism evidence="7 8">
    <name type="scientific">Thermogemmata fonticola</name>
    <dbReference type="NCBI Taxonomy" id="2755323"/>
    <lineage>
        <taxon>Bacteria</taxon>
        <taxon>Pseudomonadati</taxon>
        <taxon>Planctomycetota</taxon>
        <taxon>Planctomycetia</taxon>
        <taxon>Gemmatales</taxon>
        <taxon>Gemmataceae</taxon>
        <taxon>Thermogemmata</taxon>
    </lineage>
</organism>
<dbReference type="PROSITE" id="PS00668">
    <property type="entry name" value="COMPLEX1_ND1_2"/>
    <property type="match status" value="1"/>
</dbReference>
<keyword evidence="8" id="KW-1185">Reference proteome</keyword>
<comment type="similarity">
    <text evidence="5 6">Belongs to the complex I subunit 1 family.</text>
</comment>
<dbReference type="RefSeq" id="WP_194537895.1">
    <property type="nucleotide sequence ID" value="NZ_JACEFB010000006.1"/>
</dbReference>
<dbReference type="NCBIfam" id="NF004741">
    <property type="entry name" value="PRK06076.1-2"/>
    <property type="match status" value="1"/>
</dbReference>
<keyword evidence="5 6" id="KW-0520">NAD</keyword>
<dbReference type="AlphaFoldDB" id="A0A7V8VES8"/>
<feature type="transmembrane region" description="Helical" evidence="5">
    <location>
        <begin position="308"/>
        <end position="333"/>
    </location>
</feature>
<feature type="transmembrane region" description="Helical" evidence="5">
    <location>
        <begin position="186"/>
        <end position="206"/>
    </location>
</feature>
<dbReference type="InterPro" id="IPR001694">
    <property type="entry name" value="NADH_UbQ_OxRdtase_su1/FPO"/>
</dbReference>
<comment type="catalytic activity">
    <reaction evidence="5">
        <text>a quinone + NADH + 5 H(+)(in) = a quinol + NAD(+) + 4 H(+)(out)</text>
        <dbReference type="Rhea" id="RHEA:57888"/>
        <dbReference type="ChEBI" id="CHEBI:15378"/>
        <dbReference type="ChEBI" id="CHEBI:24646"/>
        <dbReference type="ChEBI" id="CHEBI:57540"/>
        <dbReference type="ChEBI" id="CHEBI:57945"/>
        <dbReference type="ChEBI" id="CHEBI:132124"/>
    </reaction>
</comment>
<gene>
    <name evidence="5 7" type="primary">nuoH</name>
    <name evidence="7" type="ORF">H0921_09800</name>
</gene>
<reference evidence="7 8" key="1">
    <citation type="submission" date="2020-07" db="EMBL/GenBank/DDBJ databases">
        <title>Thermogemmata thermophila gen. nov., sp. nov., a novel moderate thermophilic planctomycete from a Kamchatka hot spring.</title>
        <authorList>
            <person name="Elcheninov A.G."/>
            <person name="Podosokorskaya O.A."/>
            <person name="Kovaleva O.L."/>
            <person name="Novikov A."/>
            <person name="Bonch-Osmolovskaya E.A."/>
            <person name="Toshchakov S.V."/>
            <person name="Kublanov I.V."/>
        </authorList>
    </citation>
    <scope>NUCLEOTIDE SEQUENCE [LARGE SCALE GENOMIC DNA]</scope>
    <source>
        <strain evidence="7 8">2918</strain>
    </source>
</reference>
<dbReference type="GO" id="GO:0048038">
    <property type="term" value="F:quinone binding"/>
    <property type="evidence" value="ECO:0007669"/>
    <property type="project" value="UniProtKB-KW"/>
</dbReference>
<feature type="transmembrane region" description="Helical" evidence="5">
    <location>
        <begin position="275"/>
        <end position="296"/>
    </location>
</feature>
<proteinExistence type="inferred from homology"/>
<feature type="transmembrane region" description="Helical" evidence="5">
    <location>
        <begin position="345"/>
        <end position="365"/>
    </location>
</feature>
<feature type="transmembrane region" description="Helical" evidence="5">
    <location>
        <begin position="76"/>
        <end position="99"/>
    </location>
</feature>
<keyword evidence="5" id="KW-1003">Cell membrane</keyword>
<evidence type="ECO:0000256" key="3">
    <source>
        <dbReference type="ARBA" id="ARBA00022989"/>
    </source>
</evidence>
<evidence type="ECO:0000256" key="4">
    <source>
        <dbReference type="ARBA" id="ARBA00023136"/>
    </source>
</evidence>
<dbReference type="PANTHER" id="PTHR11432:SF3">
    <property type="entry name" value="NADH-UBIQUINONE OXIDOREDUCTASE CHAIN 1"/>
    <property type="match status" value="1"/>
</dbReference>
<keyword evidence="2 5" id="KW-0812">Transmembrane</keyword>
<evidence type="ECO:0000313" key="7">
    <source>
        <dbReference type="EMBL" id="MBA2226452.1"/>
    </source>
</evidence>
<evidence type="ECO:0000256" key="2">
    <source>
        <dbReference type="ARBA" id="ARBA00022692"/>
    </source>
</evidence>
<dbReference type="EMBL" id="JACEFB010000006">
    <property type="protein sequence ID" value="MBA2226452.1"/>
    <property type="molecule type" value="Genomic_DNA"/>
</dbReference>
<comment type="function">
    <text evidence="5">NDH-1 shuttles electrons from NADH, via FMN and iron-sulfur (Fe-S) centers, to quinones in the respiratory chain. The immediate electron acceptor for the enzyme in this species is believed to be ubiquinone. Couples the redox reaction to proton translocation (for every two electrons transferred, four hydrogen ions are translocated across the cytoplasmic membrane), and thus conserves the redox energy in a proton gradient. This subunit may bind ubiquinone.</text>
</comment>
<dbReference type="Pfam" id="PF00146">
    <property type="entry name" value="NADHdh"/>
    <property type="match status" value="1"/>
</dbReference>
<keyword evidence="3 5" id="KW-1133">Transmembrane helix</keyword>
<evidence type="ECO:0000256" key="5">
    <source>
        <dbReference type="HAMAP-Rule" id="MF_01350"/>
    </source>
</evidence>
<comment type="subcellular location">
    <subcellularLocation>
        <location evidence="5 6">Cell membrane</location>
        <topology evidence="5 6">Multi-pass membrane protein</topology>
    </subcellularLocation>
    <subcellularLocation>
        <location evidence="1">Membrane</location>
        <topology evidence="1">Multi-pass membrane protein</topology>
    </subcellularLocation>
</comment>
<keyword evidence="5" id="KW-1278">Translocase</keyword>
<accession>A0A7V8VES8</accession>
<evidence type="ECO:0000256" key="1">
    <source>
        <dbReference type="ARBA" id="ARBA00004141"/>
    </source>
</evidence>
<dbReference type="InterPro" id="IPR018086">
    <property type="entry name" value="NADH_UbQ_OxRdtase_su1_CS"/>
</dbReference>
<keyword evidence="5" id="KW-0830">Ubiquinone</keyword>
<dbReference type="HAMAP" id="MF_01350">
    <property type="entry name" value="NDH1_NuoH"/>
    <property type="match status" value="1"/>
</dbReference>
<comment type="subunit">
    <text evidence="5">NDH-1 is composed of 14 different subunits. Subunits NuoA, H, J, K, L, M, N constitute the membrane sector of the complex.</text>
</comment>
<dbReference type="Proteomes" id="UP000542342">
    <property type="component" value="Unassembled WGS sequence"/>
</dbReference>
<protein>
    <recommendedName>
        <fullName evidence="5">NADH-quinone oxidoreductase subunit H</fullName>
        <ecNumber evidence="5">7.1.1.-</ecNumber>
    </recommendedName>
    <alternativeName>
        <fullName evidence="5">NADH dehydrogenase I subunit H</fullName>
    </alternativeName>
    <alternativeName>
        <fullName evidence="5">NDH-1 subunit H</fullName>
    </alternativeName>
</protein>
<dbReference type="GO" id="GO:0005886">
    <property type="term" value="C:plasma membrane"/>
    <property type="evidence" value="ECO:0007669"/>
    <property type="project" value="UniProtKB-SubCell"/>
</dbReference>
<name>A0A7V8VES8_9BACT</name>